<evidence type="ECO:0000256" key="4">
    <source>
        <dbReference type="ARBA" id="ARBA00022692"/>
    </source>
</evidence>
<dbReference type="Pfam" id="PF14905">
    <property type="entry name" value="OMP_b-brl_3"/>
    <property type="match status" value="1"/>
</dbReference>
<evidence type="ECO:0000259" key="9">
    <source>
        <dbReference type="Pfam" id="PF07715"/>
    </source>
</evidence>
<dbReference type="EMBL" id="CADCTW010000116">
    <property type="protein sequence ID" value="CAA9330210.1"/>
    <property type="molecule type" value="Genomic_DNA"/>
</dbReference>
<feature type="region of interest" description="Disordered" evidence="8">
    <location>
        <begin position="772"/>
        <end position="797"/>
    </location>
</feature>
<dbReference type="Pfam" id="PF13620">
    <property type="entry name" value="CarboxypepD_reg"/>
    <property type="match status" value="1"/>
</dbReference>
<feature type="domain" description="Outer membrane protein beta-barrel" evidence="10">
    <location>
        <begin position="372"/>
        <end position="769"/>
    </location>
</feature>
<keyword evidence="7" id="KW-0998">Cell outer membrane</keyword>
<evidence type="ECO:0000256" key="3">
    <source>
        <dbReference type="ARBA" id="ARBA00022452"/>
    </source>
</evidence>
<dbReference type="GO" id="GO:0030246">
    <property type="term" value="F:carbohydrate binding"/>
    <property type="evidence" value="ECO:0007669"/>
    <property type="project" value="InterPro"/>
</dbReference>
<sequence>AQRPPPPPPAAGPGEIRGTVVDAVSSAPISRASVAVWSAADSALVAGAIARPDGSFRIPGLRPGSYYLKVSMMGYSAQTTPRFAIAEASPRANAGSVRLARSALMLEGLEVTAERQAVTIAPDRNTYSTRQVAPAATNASEVLEAVPSVQVDADGRVSLRGNENVVVQINGRPSPIRGAQLAGYLKQLPANTLERVEVVPNPSAKYDPEGMAGIINIVLKQNVDLGLSGGLTLGASTADRYTAAGNVGYQRGPATLSLSYGFTSDAQDITGINDRTRRAPLSYTEQDIRGENGNHGHNLNAAVDYRLNERDVLSNALLVNVRGSGEDSRSAYSELDATRVLLDAYDRVRDSETDARMMDYTLAFKRTLQPQRYEISAEVRVNRTEDDDRTELWRQNGVGGGMADAELNQTDLRSDQLTGQVDYTRTLAPKTKLETGYKGNARWVNRDFSVLRDPLGTGSWANSPLSNALELDETVNALYGVLSHGTGGKLELQGGLRAEYATRDFSLANTEEKFPFTYTSLFPSGLVSYKLNDQSQVKLSYSRRVRRPGTQELNPFPSFFDLQNVFLGNPRLSPEYTDAMELSFQRSHRLGSVQLSPFYRRTTDVIRIIVNTADTVADREVTSVSFKNLDTGSSWGTDLNGNFKIGQLFTGLAAFNVYQMVTDGGSQSSLSSNAVTWSARANGTLNLSPRTSVSASYMYRAPMKIEGGRFDSFRFANVSVRQKLYGEKVNLTVRLSDPFNTQRFRIRAGDDNVIQLTERSFTSRALHFTVQSNFGRPPRVRQPRTEPQPQTSSPFPG</sequence>
<accession>A0A6J4LDC0</accession>
<dbReference type="InterPro" id="IPR037066">
    <property type="entry name" value="Plug_dom_sf"/>
</dbReference>
<dbReference type="InterPro" id="IPR039426">
    <property type="entry name" value="TonB-dep_rcpt-like"/>
</dbReference>
<dbReference type="SUPFAM" id="SSF49452">
    <property type="entry name" value="Starch-binding domain-like"/>
    <property type="match status" value="1"/>
</dbReference>
<keyword evidence="4" id="KW-0812">Transmembrane</keyword>
<dbReference type="GO" id="GO:0015344">
    <property type="term" value="F:siderophore uptake transmembrane transporter activity"/>
    <property type="evidence" value="ECO:0007669"/>
    <property type="project" value="TreeGrafter"/>
</dbReference>
<keyword evidence="11" id="KW-0675">Receptor</keyword>
<keyword evidence="6" id="KW-0472">Membrane</keyword>
<keyword evidence="3" id="KW-1134">Transmembrane beta strand</keyword>
<protein>
    <submittedName>
        <fullName evidence="11">TonB-dependent receptor, putative</fullName>
    </submittedName>
</protein>
<dbReference type="PANTHER" id="PTHR30069">
    <property type="entry name" value="TONB-DEPENDENT OUTER MEMBRANE RECEPTOR"/>
    <property type="match status" value="1"/>
</dbReference>
<dbReference type="PANTHER" id="PTHR30069:SF29">
    <property type="entry name" value="HEMOGLOBIN AND HEMOGLOBIN-HAPTOGLOBIN-BINDING PROTEIN 1-RELATED"/>
    <property type="match status" value="1"/>
</dbReference>
<name>A0A6J4LDC0_9BACT</name>
<dbReference type="Gene3D" id="2.170.130.10">
    <property type="entry name" value="TonB-dependent receptor, plug domain"/>
    <property type="match status" value="1"/>
</dbReference>
<feature type="non-terminal residue" evidence="11">
    <location>
        <position position="1"/>
    </location>
</feature>
<dbReference type="SUPFAM" id="SSF56935">
    <property type="entry name" value="Porins"/>
    <property type="match status" value="1"/>
</dbReference>
<gene>
    <name evidence="11" type="ORF">AVDCRST_MAG68-2370</name>
</gene>
<evidence type="ECO:0000256" key="7">
    <source>
        <dbReference type="ARBA" id="ARBA00023237"/>
    </source>
</evidence>
<evidence type="ECO:0000256" key="1">
    <source>
        <dbReference type="ARBA" id="ARBA00004571"/>
    </source>
</evidence>
<feature type="domain" description="TonB-dependent receptor plug" evidence="9">
    <location>
        <begin position="135"/>
        <end position="214"/>
    </location>
</feature>
<keyword evidence="2" id="KW-0813">Transport</keyword>
<organism evidence="11">
    <name type="scientific">uncultured Gemmatimonadota bacterium</name>
    <dbReference type="NCBI Taxonomy" id="203437"/>
    <lineage>
        <taxon>Bacteria</taxon>
        <taxon>Pseudomonadati</taxon>
        <taxon>Gemmatimonadota</taxon>
        <taxon>environmental samples</taxon>
    </lineage>
</organism>
<evidence type="ECO:0000256" key="2">
    <source>
        <dbReference type="ARBA" id="ARBA00022448"/>
    </source>
</evidence>
<dbReference type="Gene3D" id="2.40.170.20">
    <property type="entry name" value="TonB-dependent receptor, beta-barrel domain"/>
    <property type="match status" value="1"/>
</dbReference>
<keyword evidence="5" id="KW-0732">Signal</keyword>
<dbReference type="Pfam" id="PF07715">
    <property type="entry name" value="Plug"/>
    <property type="match status" value="1"/>
</dbReference>
<evidence type="ECO:0000256" key="8">
    <source>
        <dbReference type="SAM" id="MobiDB-lite"/>
    </source>
</evidence>
<evidence type="ECO:0000313" key="11">
    <source>
        <dbReference type="EMBL" id="CAA9330210.1"/>
    </source>
</evidence>
<dbReference type="GO" id="GO:0044718">
    <property type="term" value="P:siderophore transmembrane transport"/>
    <property type="evidence" value="ECO:0007669"/>
    <property type="project" value="TreeGrafter"/>
</dbReference>
<dbReference type="GO" id="GO:0009279">
    <property type="term" value="C:cell outer membrane"/>
    <property type="evidence" value="ECO:0007669"/>
    <property type="project" value="UniProtKB-SubCell"/>
</dbReference>
<dbReference type="Gene3D" id="2.60.40.1120">
    <property type="entry name" value="Carboxypeptidase-like, regulatory domain"/>
    <property type="match status" value="1"/>
</dbReference>
<evidence type="ECO:0000256" key="5">
    <source>
        <dbReference type="ARBA" id="ARBA00022729"/>
    </source>
</evidence>
<dbReference type="InterPro" id="IPR012910">
    <property type="entry name" value="Plug_dom"/>
</dbReference>
<evidence type="ECO:0000259" key="10">
    <source>
        <dbReference type="Pfam" id="PF14905"/>
    </source>
</evidence>
<dbReference type="AlphaFoldDB" id="A0A6J4LDC0"/>
<dbReference type="InterPro" id="IPR013784">
    <property type="entry name" value="Carb-bd-like_fold"/>
</dbReference>
<dbReference type="InterPro" id="IPR036942">
    <property type="entry name" value="Beta-barrel_TonB_sf"/>
</dbReference>
<feature type="compositionally biased region" description="Polar residues" evidence="8">
    <location>
        <begin position="785"/>
        <end position="797"/>
    </location>
</feature>
<reference evidence="11" key="1">
    <citation type="submission" date="2020-02" db="EMBL/GenBank/DDBJ databases">
        <authorList>
            <person name="Meier V. D."/>
        </authorList>
    </citation>
    <scope>NUCLEOTIDE SEQUENCE</scope>
    <source>
        <strain evidence="11">AVDCRST_MAG68</strain>
    </source>
</reference>
<dbReference type="InterPro" id="IPR041700">
    <property type="entry name" value="OMP_b-brl_3"/>
</dbReference>
<evidence type="ECO:0000256" key="6">
    <source>
        <dbReference type="ARBA" id="ARBA00023136"/>
    </source>
</evidence>
<comment type="subcellular location">
    <subcellularLocation>
        <location evidence="1">Cell outer membrane</location>
        <topology evidence="1">Multi-pass membrane protein</topology>
    </subcellularLocation>
</comment>
<proteinExistence type="predicted"/>